<dbReference type="Pfam" id="PF25537">
    <property type="entry name" value="DUF7921"/>
    <property type="match status" value="1"/>
</dbReference>
<dbReference type="GO" id="GO:0038023">
    <property type="term" value="F:signaling receptor activity"/>
    <property type="evidence" value="ECO:0007669"/>
    <property type="project" value="InterPro"/>
</dbReference>
<feature type="region of interest" description="Disordered" evidence="8">
    <location>
        <begin position="527"/>
        <end position="557"/>
    </location>
</feature>
<dbReference type="InterPro" id="IPR003438">
    <property type="entry name" value="GDNF_rcpt"/>
</dbReference>
<comment type="caution">
    <text evidence="10">The sequence shown here is derived from an EMBL/GenBank/DDBJ whole genome shotgun (WGS) entry which is preliminary data.</text>
</comment>
<gene>
    <name evidence="10" type="ORF">Pmani_015424</name>
</gene>
<evidence type="ECO:0000259" key="9">
    <source>
        <dbReference type="SMART" id="SM00907"/>
    </source>
</evidence>
<keyword evidence="4" id="KW-0732">Signal</keyword>
<dbReference type="PANTHER" id="PTHR10269:SF12">
    <property type="entry name" value="GLIAL CELL LINE-DERIVED NEUROTROPHIC FAMILY RECEPTOR-LIKE, ISOFORM E"/>
    <property type="match status" value="1"/>
</dbReference>
<comment type="subcellular location">
    <subcellularLocation>
        <location evidence="1">Cell membrane</location>
    </subcellularLocation>
</comment>
<comment type="similarity">
    <text evidence="2">Belongs to the GDNFR family.</text>
</comment>
<accession>A0AAE1U7F0</accession>
<feature type="domain" description="GDNF/GAS1" evidence="9">
    <location>
        <begin position="31"/>
        <end position="110"/>
    </location>
</feature>
<evidence type="ECO:0000256" key="8">
    <source>
        <dbReference type="SAM" id="MobiDB-lite"/>
    </source>
</evidence>
<dbReference type="GO" id="GO:0007169">
    <property type="term" value="P:cell surface receptor protein tyrosine kinase signaling pathway"/>
    <property type="evidence" value="ECO:0007669"/>
    <property type="project" value="UniProtKB-ARBA"/>
</dbReference>
<keyword evidence="7" id="KW-0325">Glycoprotein</keyword>
<feature type="compositionally biased region" description="Polar residues" evidence="8">
    <location>
        <begin position="531"/>
        <end position="541"/>
    </location>
</feature>
<keyword evidence="11" id="KW-1185">Reference proteome</keyword>
<dbReference type="InterPro" id="IPR059035">
    <property type="entry name" value="Fn1_3"/>
</dbReference>
<dbReference type="GO" id="GO:0043235">
    <property type="term" value="C:receptor complex"/>
    <property type="evidence" value="ECO:0007669"/>
    <property type="project" value="TreeGrafter"/>
</dbReference>
<dbReference type="InterPro" id="IPR057681">
    <property type="entry name" value="DUF7921"/>
</dbReference>
<evidence type="ECO:0000256" key="2">
    <source>
        <dbReference type="ARBA" id="ARBA00005961"/>
    </source>
</evidence>
<feature type="domain" description="GDNF/GAS1" evidence="9">
    <location>
        <begin position="129"/>
        <end position="205"/>
    </location>
</feature>
<dbReference type="Proteomes" id="UP001292094">
    <property type="component" value="Unassembled WGS sequence"/>
</dbReference>
<dbReference type="GO" id="GO:0007399">
    <property type="term" value="P:nervous system development"/>
    <property type="evidence" value="ECO:0007669"/>
    <property type="project" value="TreeGrafter"/>
</dbReference>
<dbReference type="PANTHER" id="PTHR10269">
    <property type="entry name" value="GDNF RECEPTOR ALPHA"/>
    <property type="match status" value="1"/>
</dbReference>
<feature type="domain" description="GDNF/GAS1" evidence="9">
    <location>
        <begin position="365"/>
        <end position="446"/>
    </location>
</feature>
<name>A0AAE1U7F0_9EUCA</name>
<feature type="region of interest" description="Disordered" evidence="8">
    <location>
        <begin position="472"/>
        <end position="504"/>
    </location>
</feature>
<dbReference type="Pfam" id="PF02351">
    <property type="entry name" value="GDNF"/>
    <property type="match status" value="3"/>
</dbReference>
<evidence type="ECO:0000256" key="3">
    <source>
        <dbReference type="ARBA" id="ARBA00022475"/>
    </source>
</evidence>
<evidence type="ECO:0000256" key="5">
    <source>
        <dbReference type="ARBA" id="ARBA00023136"/>
    </source>
</evidence>
<feature type="region of interest" description="Disordered" evidence="8">
    <location>
        <begin position="1"/>
        <end position="21"/>
    </location>
</feature>
<protein>
    <recommendedName>
        <fullName evidence="9">GDNF/GAS1 domain-containing protein</fullName>
    </recommendedName>
</protein>
<feature type="compositionally biased region" description="Basic and acidic residues" evidence="8">
    <location>
        <begin position="472"/>
        <end position="488"/>
    </location>
</feature>
<keyword evidence="5" id="KW-0472">Membrane</keyword>
<keyword evidence="6" id="KW-0675">Receptor</keyword>
<evidence type="ECO:0000256" key="1">
    <source>
        <dbReference type="ARBA" id="ARBA00004236"/>
    </source>
</evidence>
<evidence type="ECO:0000313" key="11">
    <source>
        <dbReference type="Proteomes" id="UP001292094"/>
    </source>
</evidence>
<dbReference type="InterPro" id="IPR037193">
    <property type="entry name" value="GDNF_alpha"/>
</dbReference>
<dbReference type="SUPFAM" id="SSF110035">
    <property type="entry name" value="GDNF receptor-like"/>
    <property type="match status" value="3"/>
</dbReference>
<evidence type="ECO:0000256" key="4">
    <source>
        <dbReference type="ARBA" id="ARBA00022729"/>
    </source>
</evidence>
<evidence type="ECO:0000256" key="7">
    <source>
        <dbReference type="ARBA" id="ARBA00023180"/>
    </source>
</evidence>
<dbReference type="GO" id="GO:0009897">
    <property type="term" value="C:external side of plasma membrane"/>
    <property type="evidence" value="ECO:0007669"/>
    <property type="project" value="TreeGrafter"/>
</dbReference>
<evidence type="ECO:0000313" key="10">
    <source>
        <dbReference type="EMBL" id="KAK4313248.1"/>
    </source>
</evidence>
<dbReference type="AlphaFoldDB" id="A0AAE1U7F0"/>
<dbReference type="EMBL" id="JAWZYT010001335">
    <property type="protein sequence ID" value="KAK4313248.1"/>
    <property type="molecule type" value="Genomic_DNA"/>
</dbReference>
<dbReference type="Pfam" id="PF25868">
    <property type="entry name" value="Fn1_3"/>
    <property type="match status" value="1"/>
</dbReference>
<organism evidence="10 11">
    <name type="scientific">Petrolisthes manimaculis</name>
    <dbReference type="NCBI Taxonomy" id="1843537"/>
    <lineage>
        <taxon>Eukaryota</taxon>
        <taxon>Metazoa</taxon>
        <taxon>Ecdysozoa</taxon>
        <taxon>Arthropoda</taxon>
        <taxon>Crustacea</taxon>
        <taxon>Multicrustacea</taxon>
        <taxon>Malacostraca</taxon>
        <taxon>Eumalacostraca</taxon>
        <taxon>Eucarida</taxon>
        <taxon>Decapoda</taxon>
        <taxon>Pleocyemata</taxon>
        <taxon>Anomura</taxon>
        <taxon>Galatheoidea</taxon>
        <taxon>Porcellanidae</taxon>
        <taxon>Petrolisthes</taxon>
    </lineage>
</organism>
<proteinExistence type="inferred from homology"/>
<evidence type="ECO:0000256" key="6">
    <source>
        <dbReference type="ARBA" id="ARBA00023170"/>
    </source>
</evidence>
<reference evidence="10" key="1">
    <citation type="submission" date="2023-11" db="EMBL/GenBank/DDBJ databases">
        <title>Genome assemblies of two species of porcelain crab, Petrolisthes cinctipes and Petrolisthes manimaculis (Anomura: Porcellanidae).</title>
        <authorList>
            <person name="Angst P."/>
        </authorList>
    </citation>
    <scope>NUCLEOTIDE SEQUENCE</scope>
    <source>
        <strain evidence="10">PB745_02</strain>
        <tissue evidence="10">Gill</tissue>
    </source>
</reference>
<dbReference type="SMART" id="SM00907">
    <property type="entry name" value="GDNF"/>
    <property type="match status" value="3"/>
</dbReference>
<dbReference type="InterPro" id="IPR016017">
    <property type="entry name" value="GDNF/GAS1"/>
</dbReference>
<sequence>MSQPDYKSDIGVGAGGGSGGERPREHQTLNCLMAKQLCQEDANCSAILKVIPTLCGPELVACSTVTVSRCQAALRTLVQFSWFQPTCLCREPRLDPQCNAFRDLLFDHPCVFVSRKEVDLHPLQYIPTCEVAADICRHNRFCHDRLEAFRDACKFRDGRCRTRYREDCLTAWLQLRATPLLGCICPDGLDKKCARLYSLVNENPCVGSGYPGRVAAMSRVGASLGSPLTLLVPVPTAAATLLIISSHADPLYPLSNTHHHAQHLPPPNSYTGKASNPVMNVILGSHLELVSSHCDAPYCNKEACRSSIQDIYKYLLDNNHDLALKIALCVCRDSKEDSYSKCLRGQRRLHPPCAIMSESTSVSQCHNLGRDCRSDRVCRYRLEHYELSCAADTVTGRCAGQHQECTKALLGLLGSDLHTNCVCKGNAFQDISQCLAWKRLIWGNPCVVESQLTYHLTQVGLTHDMLLSSLTSHHDAQVDPRGENDPHHYGHGAKSTSSHYSQDGYVRYNSQDDRADEEDRVAVVEARKVAGSSSTSQSDHTLPNAAPAYPESTPIPHITTVYIPPTTKRPERFCDVPDPQGGRPHVIEEHDSIRLYKGAEQDCPQVCECVIHGKTECRVLECLEKRPCETGFTLYPQINRGECVCYSGDFICQRPREEDFRLSTGLFLLLGFSKTEERILRPVNNGGAVEALAPLQILLRNVAASMGAECGVELIMEAGSNLVLQVYNVPPTGIIPSNYTDNLPTLHQERERCLRPLSRVAHMFIHREPRIKHDVRLSLFKLAEVVDNVPSPQRISSSVGLRPCWCDVGSIPHKPKASV</sequence>
<keyword evidence="3" id="KW-1003">Cell membrane</keyword>